<gene>
    <name evidence="1" type="ORF">PCL1606_29920</name>
</gene>
<dbReference type="OrthoDB" id="6400268at2"/>
<accession>A0A0D5XZC1</accession>
<sequence length="180" mass="20471">MGHFPSWMLQSAHNYLKAAEILDAQNLPHVAQINAAIGMEILLKSFISVPDQHQGTSGETYKLDAAALAAAHQHLQSTDKTNRKTPDRHDLLTLFHAMPEAIRRSLALDSQEDSFERYRDVFTNNRYPYESSSWKFSDPVLMRLLRWTLANVVGYYKEQGSQDPFVLSYMAEVQTRAAAE</sequence>
<name>A0A0D5XZC1_9PSED</name>
<dbReference type="Proteomes" id="UP000032748">
    <property type="component" value="Chromosome"/>
</dbReference>
<reference evidence="1 2" key="1">
    <citation type="journal article" date="2015" name="Mol. Plant Microbe Interact.">
        <title>Comparative Genomic Analysis of Pseudomonas chlororaphis PCL1606 Reveals New Insight into Antifungal Compounds Involved in Biocontrol.</title>
        <authorList>
            <person name="Calderon C.E."/>
            <person name="Ramos C."/>
            <person name="de Vicente A."/>
            <person name="Cazorla F.M."/>
        </authorList>
    </citation>
    <scope>NUCLEOTIDE SEQUENCE [LARGE SCALE GENOMIC DNA]</scope>
    <source>
        <strain evidence="1 2">PCL1606</strain>
    </source>
</reference>
<protein>
    <submittedName>
        <fullName evidence="1">Uncharacterized protein</fullName>
    </submittedName>
</protein>
<organism evidence="1 2">
    <name type="scientific">Pseudomonas chlororaphis</name>
    <dbReference type="NCBI Taxonomy" id="587753"/>
    <lineage>
        <taxon>Bacteria</taxon>
        <taxon>Pseudomonadati</taxon>
        <taxon>Pseudomonadota</taxon>
        <taxon>Gammaproteobacteria</taxon>
        <taxon>Pseudomonadales</taxon>
        <taxon>Pseudomonadaceae</taxon>
        <taxon>Pseudomonas</taxon>
    </lineage>
</organism>
<proteinExistence type="predicted"/>
<evidence type="ECO:0000313" key="2">
    <source>
        <dbReference type="Proteomes" id="UP000032748"/>
    </source>
</evidence>
<dbReference type="RefSeq" id="WP_044463155.1">
    <property type="nucleotide sequence ID" value="NZ_CP011110.1"/>
</dbReference>
<dbReference type="KEGG" id="pcz:PCL1606_29920"/>
<dbReference type="EMBL" id="CP011110">
    <property type="protein sequence ID" value="AKA24443.1"/>
    <property type="molecule type" value="Genomic_DNA"/>
</dbReference>
<evidence type="ECO:0000313" key="1">
    <source>
        <dbReference type="EMBL" id="AKA24443.1"/>
    </source>
</evidence>
<dbReference type="PATRIC" id="fig|587753.10.peg.2983"/>
<dbReference type="AlphaFoldDB" id="A0A0D5XZC1"/>